<gene>
    <name evidence="1" type="ORF">SPELUC_LOCUS9325</name>
</gene>
<feature type="non-terminal residue" evidence="1">
    <location>
        <position position="64"/>
    </location>
</feature>
<comment type="caution">
    <text evidence="1">The sequence shown here is derived from an EMBL/GenBank/DDBJ whole genome shotgun (WGS) entry which is preliminary data.</text>
</comment>
<reference evidence="1" key="1">
    <citation type="submission" date="2021-06" db="EMBL/GenBank/DDBJ databases">
        <authorList>
            <person name="Kallberg Y."/>
            <person name="Tangrot J."/>
            <person name="Rosling A."/>
        </authorList>
    </citation>
    <scope>NUCLEOTIDE SEQUENCE</scope>
    <source>
        <strain evidence="1">28 12/20/2015</strain>
    </source>
</reference>
<proteinExistence type="predicted"/>
<evidence type="ECO:0000313" key="2">
    <source>
        <dbReference type="Proteomes" id="UP000789366"/>
    </source>
</evidence>
<protein>
    <submittedName>
        <fullName evidence="1">15260_t:CDS:1</fullName>
    </submittedName>
</protein>
<dbReference type="EMBL" id="CAJVPW010015510">
    <property type="protein sequence ID" value="CAG8662512.1"/>
    <property type="molecule type" value="Genomic_DNA"/>
</dbReference>
<name>A0ACA9NL48_9GLOM</name>
<evidence type="ECO:0000313" key="1">
    <source>
        <dbReference type="EMBL" id="CAG8662512.1"/>
    </source>
</evidence>
<dbReference type="Proteomes" id="UP000789366">
    <property type="component" value="Unassembled WGS sequence"/>
</dbReference>
<accession>A0ACA9NL48</accession>
<organism evidence="1 2">
    <name type="scientific">Cetraspora pellucida</name>
    <dbReference type="NCBI Taxonomy" id="1433469"/>
    <lineage>
        <taxon>Eukaryota</taxon>
        <taxon>Fungi</taxon>
        <taxon>Fungi incertae sedis</taxon>
        <taxon>Mucoromycota</taxon>
        <taxon>Glomeromycotina</taxon>
        <taxon>Glomeromycetes</taxon>
        <taxon>Diversisporales</taxon>
        <taxon>Gigasporaceae</taxon>
        <taxon>Cetraspora</taxon>
    </lineage>
</organism>
<sequence length="64" mass="7399">MISNFIEREGNVFEEVNEGEVLVENKKTVLEKNDIILLDNSEEDEEIQAISLVDEASKKYKEIK</sequence>
<keyword evidence="2" id="KW-1185">Reference proteome</keyword>